<protein>
    <submittedName>
        <fullName evidence="3">Cupin domain-containing protein</fullName>
    </submittedName>
</protein>
<proteinExistence type="predicted"/>
<sequence>MTISKDNAPFHTWGDNCGAWTLVQSESTLVKEERMPPATSERLHYHVKTEQFFYILEGRASFFLEDREILLLQGDGIKVPLGQPHKIVNRSLEELRFLVVSFHWEEGDRVDM</sequence>
<dbReference type="Pfam" id="PF07883">
    <property type="entry name" value="Cupin_2"/>
    <property type="match status" value="1"/>
</dbReference>
<dbReference type="InterPro" id="IPR051610">
    <property type="entry name" value="GPI/OXD"/>
</dbReference>
<feature type="domain" description="Cupin type-2" evidence="2">
    <location>
        <begin position="33"/>
        <end position="100"/>
    </location>
</feature>
<dbReference type="InterPro" id="IPR013096">
    <property type="entry name" value="Cupin_2"/>
</dbReference>
<dbReference type="OrthoDB" id="9806121at2"/>
<evidence type="ECO:0000259" key="2">
    <source>
        <dbReference type="Pfam" id="PF07883"/>
    </source>
</evidence>
<accession>A0A5N5IWB9</accession>
<dbReference type="InterPro" id="IPR014710">
    <property type="entry name" value="RmlC-like_jellyroll"/>
</dbReference>
<reference evidence="3" key="1">
    <citation type="submission" date="2019-10" db="EMBL/GenBank/DDBJ databases">
        <title>Muricauda hadale sp. nov., a piezophilic bacterium isolated from hadopelagic water of the Mariana Trench.</title>
        <authorList>
            <person name="Wei Y."/>
        </authorList>
    </citation>
    <scope>NUCLEOTIDE SEQUENCE [LARGE SCALE GENOMIC DNA]</scope>
    <source>
        <strain evidence="3">MT-229</strain>
    </source>
</reference>
<gene>
    <name evidence="3" type="ORF">FOT42_000190</name>
</gene>
<evidence type="ECO:0000313" key="3">
    <source>
        <dbReference type="EMBL" id="KAB5491403.1"/>
    </source>
</evidence>
<dbReference type="Proteomes" id="UP000319204">
    <property type="component" value="Unassembled WGS sequence"/>
</dbReference>
<evidence type="ECO:0000256" key="1">
    <source>
        <dbReference type="ARBA" id="ARBA00022723"/>
    </source>
</evidence>
<dbReference type="InterPro" id="IPR011051">
    <property type="entry name" value="RmlC_Cupin_sf"/>
</dbReference>
<name>A0A5N5IWB9_9FLAO</name>
<dbReference type="RefSeq" id="WP_151888560.1">
    <property type="nucleotide sequence ID" value="NZ_VNIK02000001.1"/>
</dbReference>
<dbReference type="PANTHER" id="PTHR35848:SF9">
    <property type="entry name" value="SLL1358 PROTEIN"/>
    <property type="match status" value="1"/>
</dbReference>
<dbReference type="GO" id="GO:0046872">
    <property type="term" value="F:metal ion binding"/>
    <property type="evidence" value="ECO:0007669"/>
    <property type="project" value="UniProtKB-KW"/>
</dbReference>
<keyword evidence="4" id="KW-1185">Reference proteome</keyword>
<organism evidence="3 4">
    <name type="scientific">Flagellimonas hadalis</name>
    <dbReference type="NCBI Taxonomy" id="2597517"/>
    <lineage>
        <taxon>Bacteria</taxon>
        <taxon>Pseudomonadati</taxon>
        <taxon>Bacteroidota</taxon>
        <taxon>Flavobacteriia</taxon>
        <taxon>Flavobacteriales</taxon>
        <taxon>Flavobacteriaceae</taxon>
        <taxon>Flagellimonas</taxon>
    </lineage>
</organism>
<evidence type="ECO:0000313" key="4">
    <source>
        <dbReference type="Proteomes" id="UP000319204"/>
    </source>
</evidence>
<keyword evidence="1" id="KW-0479">Metal-binding</keyword>
<dbReference type="AlphaFoldDB" id="A0A5N5IWB9"/>
<dbReference type="PANTHER" id="PTHR35848">
    <property type="entry name" value="OXALATE-BINDING PROTEIN"/>
    <property type="match status" value="1"/>
</dbReference>
<dbReference type="EMBL" id="VNIK02000001">
    <property type="protein sequence ID" value="KAB5491403.1"/>
    <property type="molecule type" value="Genomic_DNA"/>
</dbReference>
<dbReference type="Gene3D" id="2.60.120.10">
    <property type="entry name" value="Jelly Rolls"/>
    <property type="match status" value="1"/>
</dbReference>
<comment type="caution">
    <text evidence="3">The sequence shown here is derived from an EMBL/GenBank/DDBJ whole genome shotgun (WGS) entry which is preliminary data.</text>
</comment>
<dbReference type="SUPFAM" id="SSF51182">
    <property type="entry name" value="RmlC-like cupins"/>
    <property type="match status" value="1"/>
</dbReference>